<dbReference type="PROSITE" id="PS51186">
    <property type="entry name" value="GNAT"/>
    <property type="match status" value="1"/>
</dbReference>
<dbReference type="GO" id="GO:0016747">
    <property type="term" value="F:acyltransferase activity, transferring groups other than amino-acyl groups"/>
    <property type="evidence" value="ECO:0007669"/>
    <property type="project" value="InterPro"/>
</dbReference>
<sequence>MNIADLDEAASVHSLAFPRQTHSYEWLECSLSASPRFLCFVVEEECSVIGYIVWMQKSGFRPEAVLELEQLAVLPNRQGKGVGKNLIENSLPLVKEQLAKQGSTLKHVLVTTRADNVAQRLYRSTLGAEIEATISNLYSSDEVLMIARNVNGVSQCGYTGIGCKPPSNEKAER</sequence>
<dbReference type="InterPro" id="IPR000182">
    <property type="entry name" value="GNAT_dom"/>
</dbReference>
<dbReference type="CDD" id="cd04301">
    <property type="entry name" value="NAT_SF"/>
    <property type="match status" value="1"/>
</dbReference>
<dbReference type="Pfam" id="PF00583">
    <property type="entry name" value="Acetyltransf_1"/>
    <property type="match status" value="1"/>
</dbReference>
<keyword evidence="2" id="KW-0012">Acyltransferase</keyword>
<dbReference type="Gene3D" id="3.40.630.30">
    <property type="match status" value="1"/>
</dbReference>
<protein>
    <submittedName>
        <fullName evidence="2">N-acetylglutamate synthase</fullName>
        <ecNumber evidence="2">2.3.1.1</ecNumber>
    </submittedName>
</protein>
<dbReference type="OrthoDB" id="336415at2"/>
<evidence type="ECO:0000313" key="3">
    <source>
        <dbReference type="Proteomes" id="UP000196331"/>
    </source>
</evidence>
<reference evidence="2 3" key="1">
    <citation type="submission" date="2017-02" db="EMBL/GenBank/DDBJ databases">
        <authorList>
            <person name="Dridi B."/>
        </authorList>
    </citation>
    <scope>NUCLEOTIDE SEQUENCE [LARGE SCALE GENOMIC DNA]</scope>
    <source>
        <strain evidence="2 3">JB380</strain>
    </source>
</reference>
<feature type="domain" description="N-acetyltransferase" evidence="1">
    <location>
        <begin position="1"/>
        <end position="150"/>
    </location>
</feature>
<proteinExistence type="predicted"/>
<evidence type="ECO:0000313" key="2">
    <source>
        <dbReference type="EMBL" id="SJN11898.1"/>
    </source>
</evidence>
<gene>
    <name evidence="2" type="ORF">CZ787_06890</name>
</gene>
<comment type="caution">
    <text evidence="2">The sequence shown here is derived from an EMBL/GenBank/DDBJ whole genome shotgun (WGS) entry which is preliminary data.</text>
</comment>
<organism evidence="2 3">
    <name type="scientific">Halomonas citrativorans</name>
    <dbReference type="NCBI Taxonomy" id="2742612"/>
    <lineage>
        <taxon>Bacteria</taxon>
        <taxon>Pseudomonadati</taxon>
        <taxon>Pseudomonadota</taxon>
        <taxon>Gammaproteobacteria</taxon>
        <taxon>Oceanospirillales</taxon>
        <taxon>Halomonadaceae</taxon>
        <taxon>Halomonas</taxon>
    </lineage>
</organism>
<dbReference type="EC" id="2.3.1.1" evidence="2"/>
<dbReference type="EMBL" id="FUKM01000028">
    <property type="protein sequence ID" value="SJN11898.1"/>
    <property type="molecule type" value="Genomic_DNA"/>
</dbReference>
<dbReference type="Proteomes" id="UP000196331">
    <property type="component" value="Unassembled WGS sequence"/>
</dbReference>
<accession>A0A1R4HWM2</accession>
<name>A0A1R4HWM2_9GAMM</name>
<dbReference type="RefSeq" id="WP_087107479.1">
    <property type="nucleotide sequence ID" value="NZ_FUKM01000028.1"/>
</dbReference>
<keyword evidence="2" id="KW-0808">Transferase</keyword>
<dbReference type="InterPro" id="IPR016181">
    <property type="entry name" value="Acyl_CoA_acyltransferase"/>
</dbReference>
<dbReference type="SUPFAM" id="SSF55729">
    <property type="entry name" value="Acyl-CoA N-acyltransferases (Nat)"/>
    <property type="match status" value="1"/>
</dbReference>
<evidence type="ECO:0000259" key="1">
    <source>
        <dbReference type="PROSITE" id="PS51186"/>
    </source>
</evidence>
<dbReference type="AlphaFoldDB" id="A0A1R4HWM2"/>